<evidence type="ECO:0000259" key="3">
    <source>
        <dbReference type="PROSITE" id="PS51393"/>
    </source>
</evidence>
<dbReference type="PROSITE" id="PS51393">
    <property type="entry name" value="LIPOXYGENASE_3"/>
    <property type="match status" value="1"/>
</dbReference>
<proteinExistence type="predicted"/>
<reference evidence="4 5" key="1">
    <citation type="journal article" date="2018" name="Sci. Rep.">
        <title>A novel species of the marine cyanobacterium Acaryochloris with a unique pigment content and lifestyle.</title>
        <authorList>
            <person name="Partensky F."/>
            <person name="Six C."/>
            <person name="Ratin M."/>
            <person name="Garczarek L."/>
            <person name="Vaulot D."/>
            <person name="Probert I."/>
            <person name="Calteau A."/>
            <person name="Gourvil P."/>
            <person name="Marie D."/>
            <person name="Grebert T."/>
            <person name="Bouchier C."/>
            <person name="Le Panse S."/>
            <person name="Gachenot M."/>
            <person name="Rodriguez F."/>
            <person name="Garrido J.L."/>
        </authorList>
    </citation>
    <scope>NUCLEOTIDE SEQUENCE [LARGE SCALE GENOMIC DNA]</scope>
    <source>
        <strain evidence="4 5">RCC1774</strain>
    </source>
</reference>
<evidence type="ECO:0000256" key="2">
    <source>
        <dbReference type="ARBA" id="ARBA00023002"/>
    </source>
</evidence>
<evidence type="ECO:0000313" key="4">
    <source>
        <dbReference type="EMBL" id="PZD71396.1"/>
    </source>
</evidence>
<dbReference type="GO" id="GO:0016165">
    <property type="term" value="F:linoleate 13S-lipoxygenase activity"/>
    <property type="evidence" value="ECO:0007669"/>
    <property type="project" value="UniProtKB-EC"/>
</dbReference>
<comment type="caution">
    <text evidence="4">The sequence shown here is derived from an EMBL/GenBank/DDBJ whole genome shotgun (WGS) entry which is preliminary data.</text>
</comment>
<keyword evidence="5" id="KW-1185">Reference proteome</keyword>
<dbReference type="SUPFAM" id="SSF48484">
    <property type="entry name" value="Lipoxigenase"/>
    <property type="match status" value="1"/>
</dbReference>
<dbReference type="PRINTS" id="PR00087">
    <property type="entry name" value="LIPOXYGENASE"/>
</dbReference>
<gene>
    <name evidence="4" type="primary">lox</name>
    <name evidence="4" type="ORF">C1752_06675</name>
</gene>
<dbReference type="Gene3D" id="1.20.245.10">
    <property type="entry name" value="Lipoxygenase-1, Domain 5"/>
    <property type="match status" value="1"/>
</dbReference>
<keyword evidence="1" id="KW-0479">Metal-binding</keyword>
<dbReference type="Proteomes" id="UP000248857">
    <property type="component" value="Unassembled WGS sequence"/>
</dbReference>
<dbReference type="InterPro" id="IPR000907">
    <property type="entry name" value="LipOase"/>
</dbReference>
<dbReference type="GO" id="GO:0046872">
    <property type="term" value="F:metal ion binding"/>
    <property type="evidence" value="ECO:0007669"/>
    <property type="project" value="UniProtKB-KW"/>
</dbReference>
<organism evidence="4 5">
    <name type="scientific">Acaryochloris thomasi RCC1774</name>
    <dbReference type="NCBI Taxonomy" id="1764569"/>
    <lineage>
        <taxon>Bacteria</taxon>
        <taxon>Bacillati</taxon>
        <taxon>Cyanobacteriota</taxon>
        <taxon>Cyanophyceae</taxon>
        <taxon>Acaryochloridales</taxon>
        <taxon>Acaryochloridaceae</taxon>
        <taxon>Acaryochloris</taxon>
        <taxon>Acaryochloris thomasi</taxon>
    </lineage>
</organism>
<protein>
    <submittedName>
        <fullName evidence="4">Linoleate 9/13-lipoxygenase</fullName>
        <ecNumber evidence="4">1.13.11.12</ecNumber>
    </submittedName>
</protein>
<name>A0A2W1JC08_9CYAN</name>
<sequence>MPSSFTALNTESLNVVQPPVPALKKTEAHPEPVPHALRTARKKYKYNYAHIAPVAMVDKLPREERPSLVWWRKVIRVMLEIFINAIVSKRGHVEEVQARHHVAHLVRQTVIDIFQQADFKTKLRLGWHLLRAVPQLLWKGFRLGLHEWEDLVLSLISEVEKDILLALHGGVKARVDQDRHCVTATSLEDYNRQFATIALPAIATHFQEDEYFAYLRIAGPNPTMLEQVRVLFGDILSQKFPVTNDHYQAVMGTDDSLEKALEESRLYIADYAILAGAINGTYPGTHPKYIEAPQALFAVPRGGSASRNLRPIAIQCGQVSGTNVPIVTPSTNESERYAWEMAKAVVQVADSNYHEAIAHLGRTHLFIGPFAIATHRQLLPEHPLSVLLRPHFEGMLNINDGAQNLLMAPRGGVDKNLAATIDCARAATVAGLQSYGFNSAMLPKRLEQRGVADLEAFPVYPYRDDALLLWDAIKDWVAAYLGLHYQDDTAVQQDQALQNWAAELIAFDGGRVVDFGEDGEIRTLSYLIDAVTLIVFTASAQHAAVNFPQGDVMTYAPAMPLAGYAPAHPLTTASEADYFEQLPPLHQAQGQLELTYLLGQVYHTVLGQYDLGWFRDGQEQSALQDFQERLVEIEDAIATRNQTRPYPYCYLQPSKIPQSINI</sequence>
<dbReference type="RefSeq" id="WP_110988175.1">
    <property type="nucleotide sequence ID" value="NZ_CAWNWM010000018.1"/>
</dbReference>
<dbReference type="InterPro" id="IPR013819">
    <property type="entry name" value="LipOase_C"/>
</dbReference>
<evidence type="ECO:0000313" key="5">
    <source>
        <dbReference type="Proteomes" id="UP000248857"/>
    </source>
</evidence>
<dbReference type="AlphaFoldDB" id="A0A2W1JC08"/>
<accession>A0A2W1JC08</accession>
<dbReference type="OrthoDB" id="5912511at2"/>
<dbReference type="InterPro" id="IPR036226">
    <property type="entry name" value="LipOase_C_sf"/>
</dbReference>
<dbReference type="Gene3D" id="3.10.450.60">
    <property type="match status" value="1"/>
</dbReference>
<feature type="domain" description="Lipoxygenase" evidence="3">
    <location>
        <begin position="186"/>
        <end position="662"/>
    </location>
</feature>
<keyword evidence="2 4" id="KW-0560">Oxidoreductase</keyword>
<dbReference type="GO" id="GO:0034440">
    <property type="term" value="P:lipid oxidation"/>
    <property type="evidence" value="ECO:0007669"/>
    <property type="project" value="InterPro"/>
</dbReference>
<dbReference type="PANTHER" id="PTHR11771">
    <property type="entry name" value="LIPOXYGENASE"/>
    <property type="match status" value="1"/>
</dbReference>
<dbReference type="EC" id="1.13.11.12" evidence="4"/>
<dbReference type="EMBL" id="PQWO01000018">
    <property type="protein sequence ID" value="PZD71396.1"/>
    <property type="molecule type" value="Genomic_DNA"/>
</dbReference>
<evidence type="ECO:0000256" key="1">
    <source>
        <dbReference type="ARBA" id="ARBA00022723"/>
    </source>
</evidence>
<dbReference type="Pfam" id="PF00305">
    <property type="entry name" value="Lipoxygenase"/>
    <property type="match status" value="1"/>
</dbReference>